<dbReference type="PANTHER" id="PTHR39614:SF2">
    <property type="entry name" value="INTEGRAL MEMBRANE PROTEIN"/>
    <property type="match status" value="1"/>
</dbReference>
<evidence type="ECO:0000313" key="5">
    <source>
        <dbReference type="Proteomes" id="UP001283341"/>
    </source>
</evidence>
<feature type="region of interest" description="Disordered" evidence="1">
    <location>
        <begin position="298"/>
        <end position="357"/>
    </location>
</feature>
<feature type="transmembrane region" description="Helical" evidence="2">
    <location>
        <begin position="151"/>
        <end position="173"/>
    </location>
</feature>
<name>A0AAE0I461_9PEZI</name>
<evidence type="ECO:0000259" key="3">
    <source>
        <dbReference type="Pfam" id="PF20684"/>
    </source>
</evidence>
<feature type="compositionally biased region" description="Polar residues" evidence="1">
    <location>
        <begin position="1"/>
        <end position="13"/>
    </location>
</feature>
<keyword evidence="5" id="KW-1185">Reference proteome</keyword>
<evidence type="ECO:0000313" key="4">
    <source>
        <dbReference type="EMBL" id="KAK3317954.1"/>
    </source>
</evidence>
<comment type="caution">
    <text evidence="4">The sequence shown here is derived from an EMBL/GenBank/DDBJ whole genome shotgun (WGS) entry which is preliminary data.</text>
</comment>
<gene>
    <name evidence="4" type="ORF">B0H66DRAFT_555879</name>
</gene>
<evidence type="ECO:0000256" key="1">
    <source>
        <dbReference type="SAM" id="MobiDB-lite"/>
    </source>
</evidence>
<keyword evidence="2" id="KW-1133">Transmembrane helix</keyword>
<feature type="transmembrane region" description="Helical" evidence="2">
    <location>
        <begin position="229"/>
        <end position="250"/>
    </location>
</feature>
<dbReference type="EMBL" id="JAUEDM010000004">
    <property type="protein sequence ID" value="KAK3317954.1"/>
    <property type="molecule type" value="Genomic_DNA"/>
</dbReference>
<keyword evidence="2" id="KW-0812">Transmembrane</keyword>
<dbReference type="InterPro" id="IPR049326">
    <property type="entry name" value="Rhodopsin_dom_fungi"/>
</dbReference>
<proteinExistence type="predicted"/>
<feature type="transmembrane region" description="Helical" evidence="2">
    <location>
        <begin position="74"/>
        <end position="97"/>
    </location>
</feature>
<feature type="region of interest" description="Disordered" evidence="1">
    <location>
        <begin position="1"/>
        <end position="21"/>
    </location>
</feature>
<dbReference type="PANTHER" id="PTHR39614">
    <property type="entry name" value="INTEGRAL MEMBRANE PROTEIN"/>
    <property type="match status" value="1"/>
</dbReference>
<feature type="transmembrane region" description="Helical" evidence="2">
    <location>
        <begin position="193"/>
        <end position="217"/>
    </location>
</feature>
<dbReference type="AlphaFoldDB" id="A0AAE0I461"/>
<dbReference type="Proteomes" id="UP001283341">
    <property type="component" value="Unassembled WGS sequence"/>
</dbReference>
<feature type="transmembrane region" description="Helical" evidence="2">
    <location>
        <begin position="117"/>
        <end position="139"/>
    </location>
</feature>
<feature type="compositionally biased region" description="Low complexity" evidence="1">
    <location>
        <begin position="306"/>
        <end position="329"/>
    </location>
</feature>
<sequence length="423" mass="45824">MASESADSGSPPLNETAAPTVYPGQSAPFTVVTATDQTGIVIISTVLALIFSILSMLIRLFIRMQFRHEFARDDVAAVGAMALFVVQSGLVFGQVSFGFGKTIDDISDTGLVQLQKIGYTSDIFALMTLWATKCSIAYLFIRLSPDRVHILLAKTCLGVCTFFMVLSIFVTLLRCDLHSPWIFIGQQCVGLLSRWQAVVAFDVFTEAALFGVAVYMTVGLQLDFSKKTVVLLAFALRLPVIVPAILRISYLDTEISSSDPTLEGVMATVSMQIQISYAIIAMTTPCLRPFMSALNTHYGGPKEPRTSPSSTKASKTAKSTGYSLSSLSRSKADRPTTAPTTPKDDEEADHHRAPVTRWDGADYRVAVVSRNLSIDGGSTQSNDSQRMIISKNTEWQVDFGTDSTQPVRPPQSGGSDEIGVAKS</sequence>
<feature type="region of interest" description="Disordered" evidence="1">
    <location>
        <begin position="399"/>
        <end position="423"/>
    </location>
</feature>
<keyword evidence="2" id="KW-0472">Membrane</keyword>
<reference evidence="4" key="2">
    <citation type="submission" date="2023-06" db="EMBL/GenBank/DDBJ databases">
        <authorList>
            <consortium name="Lawrence Berkeley National Laboratory"/>
            <person name="Haridas S."/>
            <person name="Hensen N."/>
            <person name="Bonometti L."/>
            <person name="Westerberg I."/>
            <person name="Brannstrom I.O."/>
            <person name="Guillou S."/>
            <person name="Cros-Aarteil S."/>
            <person name="Calhoun S."/>
            <person name="Kuo A."/>
            <person name="Mondo S."/>
            <person name="Pangilinan J."/>
            <person name="Riley R."/>
            <person name="Labutti K."/>
            <person name="Andreopoulos B."/>
            <person name="Lipzen A."/>
            <person name="Chen C."/>
            <person name="Yanf M."/>
            <person name="Daum C."/>
            <person name="Ng V."/>
            <person name="Clum A."/>
            <person name="Steindorff A."/>
            <person name="Ohm R."/>
            <person name="Martin F."/>
            <person name="Silar P."/>
            <person name="Natvig D."/>
            <person name="Lalanne C."/>
            <person name="Gautier V."/>
            <person name="Ament-Velasquez S.L."/>
            <person name="Kruys A."/>
            <person name="Hutchinson M.I."/>
            <person name="Powell A.J."/>
            <person name="Barry K."/>
            <person name="Miller A.N."/>
            <person name="Grigoriev I.V."/>
            <person name="Debuchy R."/>
            <person name="Gladieux P."/>
            <person name="Thoren M.H."/>
            <person name="Johannesson H."/>
        </authorList>
    </citation>
    <scope>NUCLEOTIDE SEQUENCE</scope>
    <source>
        <strain evidence="4">CBS 118394</strain>
    </source>
</reference>
<accession>A0AAE0I461</accession>
<evidence type="ECO:0000256" key="2">
    <source>
        <dbReference type="SAM" id="Phobius"/>
    </source>
</evidence>
<feature type="transmembrane region" description="Helical" evidence="2">
    <location>
        <begin position="40"/>
        <end position="62"/>
    </location>
</feature>
<reference evidence="4" key="1">
    <citation type="journal article" date="2023" name="Mol. Phylogenet. Evol.">
        <title>Genome-scale phylogeny and comparative genomics of the fungal order Sordariales.</title>
        <authorList>
            <person name="Hensen N."/>
            <person name="Bonometti L."/>
            <person name="Westerberg I."/>
            <person name="Brannstrom I.O."/>
            <person name="Guillou S."/>
            <person name="Cros-Aarteil S."/>
            <person name="Calhoun S."/>
            <person name="Haridas S."/>
            <person name="Kuo A."/>
            <person name="Mondo S."/>
            <person name="Pangilinan J."/>
            <person name="Riley R."/>
            <person name="LaButti K."/>
            <person name="Andreopoulos B."/>
            <person name="Lipzen A."/>
            <person name="Chen C."/>
            <person name="Yan M."/>
            <person name="Daum C."/>
            <person name="Ng V."/>
            <person name="Clum A."/>
            <person name="Steindorff A."/>
            <person name="Ohm R.A."/>
            <person name="Martin F."/>
            <person name="Silar P."/>
            <person name="Natvig D.O."/>
            <person name="Lalanne C."/>
            <person name="Gautier V."/>
            <person name="Ament-Velasquez S.L."/>
            <person name="Kruys A."/>
            <person name="Hutchinson M.I."/>
            <person name="Powell A.J."/>
            <person name="Barry K."/>
            <person name="Miller A.N."/>
            <person name="Grigoriev I.V."/>
            <person name="Debuchy R."/>
            <person name="Gladieux P."/>
            <person name="Hiltunen Thoren M."/>
            <person name="Johannesson H."/>
        </authorList>
    </citation>
    <scope>NUCLEOTIDE SEQUENCE</scope>
    <source>
        <strain evidence="4">CBS 118394</strain>
    </source>
</reference>
<dbReference type="Pfam" id="PF20684">
    <property type="entry name" value="Fung_rhodopsin"/>
    <property type="match status" value="1"/>
</dbReference>
<protein>
    <recommendedName>
        <fullName evidence="3">Rhodopsin domain-containing protein</fullName>
    </recommendedName>
</protein>
<organism evidence="4 5">
    <name type="scientific">Apodospora peruviana</name>
    <dbReference type="NCBI Taxonomy" id="516989"/>
    <lineage>
        <taxon>Eukaryota</taxon>
        <taxon>Fungi</taxon>
        <taxon>Dikarya</taxon>
        <taxon>Ascomycota</taxon>
        <taxon>Pezizomycotina</taxon>
        <taxon>Sordariomycetes</taxon>
        <taxon>Sordariomycetidae</taxon>
        <taxon>Sordariales</taxon>
        <taxon>Lasiosphaeriaceae</taxon>
        <taxon>Apodospora</taxon>
    </lineage>
</organism>
<feature type="domain" description="Rhodopsin" evidence="3">
    <location>
        <begin position="58"/>
        <end position="292"/>
    </location>
</feature>